<keyword evidence="3" id="KW-1185">Reference proteome</keyword>
<evidence type="ECO:0000313" key="2">
    <source>
        <dbReference type="EMBL" id="KAK7881349.1"/>
    </source>
</evidence>
<comment type="caution">
    <text evidence="2">The sequence shown here is derived from an EMBL/GenBank/DDBJ whole genome shotgun (WGS) entry which is preliminary data.</text>
</comment>
<dbReference type="AlphaFoldDB" id="A0AAW0MPX7"/>
<proteinExistence type="predicted"/>
<evidence type="ECO:0000313" key="3">
    <source>
        <dbReference type="Proteomes" id="UP001460270"/>
    </source>
</evidence>
<sequence>MGEKTAFVPRWFLSPQSGRDQMMCDCPVQEPTVSTLGQMNPDLDTEEDDHSSEYETAESTLDLHGEASSVEDEGWITADEEFQEVQECDVSPGPGLQGRRGRQEEEESEDEEPPRRRRREDNDPDGGYGSKRTLDFGNVFTLSKISVKVEKLKDSLAEY</sequence>
<organism evidence="2 3">
    <name type="scientific">Mugilogobius chulae</name>
    <name type="common">yellowstripe goby</name>
    <dbReference type="NCBI Taxonomy" id="88201"/>
    <lineage>
        <taxon>Eukaryota</taxon>
        <taxon>Metazoa</taxon>
        <taxon>Chordata</taxon>
        <taxon>Craniata</taxon>
        <taxon>Vertebrata</taxon>
        <taxon>Euteleostomi</taxon>
        <taxon>Actinopterygii</taxon>
        <taxon>Neopterygii</taxon>
        <taxon>Teleostei</taxon>
        <taxon>Neoteleostei</taxon>
        <taxon>Acanthomorphata</taxon>
        <taxon>Gobiaria</taxon>
        <taxon>Gobiiformes</taxon>
        <taxon>Gobioidei</taxon>
        <taxon>Gobiidae</taxon>
        <taxon>Gobionellinae</taxon>
        <taxon>Mugilogobius</taxon>
    </lineage>
</organism>
<accession>A0AAW0MPX7</accession>
<gene>
    <name evidence="2" type="ORF">WMY93_029758</name>
</gene>
<dbReference type="Proteomes" id="UP001460270">
    <property type="component" value="Unassembled WGS sequence"/>
</dbReference>
<protein>
    <submittedName>
        <fullName evidence="2">Uncharacterized protein</fullName>
    </submittedName>
</protein>
<name>A0AAW0MPX7_9GOBI</name>
<feature type="region of interest" description="Disordered" evidence="1">
    <location>
        <begin position="86"/>
        <end position="134"/>
    </location>
</feature>
<evidence type="ECO:0000256" key="1">
    <source>
        <dbReference type="SAM" id="MobiDB-lite"/>
    </source>
</evidence>
<dbReference type="EMBL" id="JBBPFD010000022">
    <property type="protein sequence ID" value="KAK7881349.1"/>
    <property type="molecule type" value="Genomic_DNA"/>
</dbReference>
<feature type="region of interest" description="Disordered" evidence="1">
    <location>
        <begin position="31"/>
        <end position="68"/>
    </location>
</feature>
<reference evidence="3" key="1">
    <citation type="submission" date="2024-04" db="EMBL/GenBank/DDBJ databases">
        <title>Salinicola lusitanus LLJ914,a marine bacterium isolated from the Okinawa Trough.</title>
        <authorList>
            <person name="Li J."/>
        </authorList>
    </citation>
    <scope>NUCLEOTIDE SEQUENCE [LARGE SCALE GENOMIC DNA]</scope>
</reference>